<organism evidence="2 3">
    <name type="scientific">Dendrobium thyrsiflorum</name>
    <name type="common">Pinecone-like raceme dendrobium</name>
    <name type="synonym">Orchid</name>
    <dbReference type="NCBI Taxonomy" id="117978"/>
    <lineage>
        <taxon>Eukaryota</taxon>
        <taxon>Viridiplantae</taxon>
        <taxon>Streptophyta</taxon>
        <taxon>Embryophyta</taxon>
        <taxon>Tracheophyta</taxon>
        <taxon>Spermatophyta</taxon>
        <taxon>Magnoliopsida</taxon>
        <taxon>Liliopsida</taxon>
        <taxon>Asparagales</taxon>
        <taxon>Orchidaceae</taxon>
        <taxon>Epidendroideae</taxon>
        <taxon>Malaxideae</taxon>
        <taxon>Dendrobiinae</taxon>
        <taxon>Dendrobium</taxon>
    </lineage>
</organism>
<name>A0ABD0UE37_DENTH</name>
<sequence length="148" mass="16248">MACGRSWLFLGWGQRVAGSPGGFSKVQVLNLISLLTEHLGEKITPFAGQLVNFFRKVTCPEASICMLSFQIHLYICTLLGKNQLNVLGNNVLGKRQKLCQTLKLHVNELQGIYTKAIIALHLLVAGISPALSAFAVLYVKEAERSCFT</sequence>
<proteinExistence type="predicted"/>
<evidence type="ECO:0000313" key="3">
    <source>
        <dbReference type="Proteomes" id="UP001552299"/>
    </source>
</evidence>
<keyword evidence="1" id="KW-0472">Membrane</keyword>
<keyword evidence="1" id="KW-1133">Transmembrane helix</keyword>
<keyword evidence="1" id="KW-0812">Transmembrane</keyword>
<dbReference type="EMBL" id="JANQDX010000015">
    <property type="protein sequence ID" value="KAL0910846.1"/>
    <property type="molecule type" value="Genomic_DNA"/>
</dbReference>
<comment type="caution">
    <text evidence="2">The sequence shown here is derived from an EMBL/GenBank/DDBJ whole genome shotgun (WGS) entry which is preliminary data.</text>
</comment>
<dbReference type="AlphaFoldDB" id="A0ABD0UE37"/>
<dbReference type="Proteomes" id="UP001552299">
    <property type="component" value="Unassembled WGS sequence"/>
</dbReference>
<keyword evidence="3" id="KW-1185">Reference proteome</keyword>
<gene>
    <name evidence="2" type="ORF">M5K25_018942</name>
</gene>
<evidence type="ECO:0000313" key="2">
    <source>
        <dbReference type="EMBL" id="KAL0910846.1"/>
    </source>
</evidence>
<reference evidence="2 3" key="1">
    <citation type="journal article" date="2024" name="Plant Biotechnol. J.">
        <title>Dendrobium thyrsiflorum genome and its molecular insights into genes involved in important horticultural traits.</title>
        <authorList>
            <person name="Chen B."/>
            <person name="Wang J.Y."/>
            <person name="Zheng P.J."/>
            <person name="Li K.L."/>
            <person name="Liang Y.M."/>
            <person name="Chen X.F."/>
            <person name="Zhang C."/>
            <person name="Zhao X."/>
            <person name="He X."/>
            <person name="Zhang G.Q."/>
            <person name="Liu Z.J."/>
            <person name="Xu Q."/>
        </authorList>
    </citation>
    <scope>NUCLEOTIDE SEQUENCE [LARGE SCALE GENOMIC DNA]</scope>
    <source>
        <strain evidence="2">GZMU011</strain>
    </source>
</reference>
<protein>
    <submittedName>
        <fullName evidence="2">Uncharacterized protein</fullName>
    </submittedName>
</protein>
<feature type="transmembrane region" description="Helical" evidence="1">
    <location>
        <begin position="116"/>
        <end position="139"/>
    </location>
</feature>
<accession>A0ABD0UE37</accession>
<evidence type="ECO:0000256" key="1">
    <source>
        <dbReference type="SAM" id="Phobius"/>
    </source>
</evidence>